<protein>
    <recommendedName>
        <fullName evidence="3">Lipoprotein with Yx(FWY)xxD motif</fullName>
    </recommendedName>
</protein>
<keyword evidence="1" id="KW-0732">Signal</keyword>
<reference evidence="2" key="1">
    <citation type="submission" date="2022-07" db="EMBL/GenBank/DDBJ databases">
        <title>Complete genome sequence of Salinispirillum sp. LH10-3-1 capable of multiple carbohydrate inversion isolated from a soda lake.</title>
        <authorList>
            <person name="Liu J."/>
            <person name="Zhai Y."/>
            <person name="Zhang H."/>
            <person name="Yang H."/>
            <person name="Qu J."/>
            <person name="Li J."/>
        </authorList>
    </citation>
    <scope>NUCLEOTIDE SEQUENCE</scope>
    <source>
        <strain evidence="2">LH 10-3-1</strain>
    </source>
</reference>
<sequence length="143" mass="15274">MFNRILILLVTALFVSACAANGNNPTASRTTSVGNVLTDKEGMTLYIFTRDTAGVSNCAGNCAVNWPPFMAEEGATGSGKFSVITRGDGARQWAYDGMPLYYWVGDTQPGDTNGQGVNDVWFVVEVEAKSTESRTTSSGSYGY</sequence>
<dbReference type="AlphaFoldDB" id="A0AB38YG34"/>
<evidence type="ECO:0000256" key="1">
    <source>
        <dbReference type="SAM" id="SignalP"/>
    </source>
</evidence>
<evidence type="ECO:0000313" key="2">
    <source>
        <dbReference type="EMBL" id="WLD58295.1"/>
    </source>
</evidence>
<dbReference type="Pfam" id="PF03640">
    <property type="entry name" value="Lipoprotein_15"/>
    <property type="match status" value="2"/>
</dbReference>
<dbReference type="InterPro" id="IPR014558">
    <property type="entry name" value="UCP029720"/>
</dbReference>
<dbReference type="RefSeq" id="WP_304995581.1">
    <property type="nucleotide sequence ID" value="NZ_CP101717.1"/>
</dbReference>
<dbReference type="PROSITE" id="PS51257">
    <property type="entry name" value="PROKAR_LIPOPROTEIN"/>
    <property type="match status" value="1"/>
</dbReference>
<feature type="signal peptide" evidence="1">
    <location>
        <begin position="1"/>
        <end position="19"/>
    </location>
</feature>
<evidence type="ECO:0008006" key="3">
    <source>
        <dbReference type="Google" id="ProtNLM"/>
    </source>
</evidence>
<dbReference type="PANTHER" id="PTHR39335">
    <property type="entry name" value="BLL4220 PROTEIN"/>
    <property type="match status" value="1"/>
</dbReference>
<proteinExistence type="predicted"/>
<name>A0AB38YG34_9GAMM</name>
<dbReference type="EMBL" id="CP101717">
    <property type="protein sequence ID" value="WLD58295.1"/>
    <property type="molecule type" value="Genomic_DNA"/>
</dbReference>
<dbReference type="InterPro" id="IPR005297">
    <property type="entry name" value="Lipoprotein_repeat"/>
</dbReference>
<dbReference type="GO" id="GO:0043448">
    <property type="term" value="P:alkane catabolic process"/>
    <property type="evidence" value="ECO:0007669"/>
    <property type="project" value="TreeGrafter"/>
</dbReference>
<accession>A0AB38YG34</accession>
<feature type="chain" id="PRO_5044345040" description="Lipoprotein with Yx(FWY)xxD motif" evidence="1">
    <location>
        <begin position="20"/>
        <end position="143"/>
    </location>
</feature>
<dbReference type="PIRSF" id="PIRSF029720">
    <property type="entry name" value="UCP029720"/>
    <property type="match status" value="1"/>
</dbReference>
<dbReference type="PANTHER" id="PTHR39335:SF1">
    <property type="entry name" value="BLL4220 PROTEIN"/>
    <property type="match status" value="1"/>
</dbReference>
<organism evidence="2">
    <name type="scientific">Salinispirillum sp. LH 10-3-1</name>
    <dbReference type="NCBI Taxonomy" id="2952525"/>
    <lineage>
        <taxon>Bacteria</taxon>
        <taxon>Pseudomonadati</taxon>
        <taxon>Pseudomonadota</taxon>
        <taxon>Gammaproteobacteria</taxon>
        <taxon>Oceanospirillales</taxon>
        <taxon>Saccharospirillaceae</taxon>
        <taxon>Salinispirillum</taxon>
    </lineage>
</organism>
<gene>
    <name evidence="2" type="ORF">NFC81_00535</name>
</gene>